<evidence type="ECO:0000256" key="1">
    <source>
        <dbReference type="ARBA" id="ARBA00007228"/>
    </source>
</evidence>
<comment type="caution">
    <text evidence="7">The sequence shown here is derived from an EMBL/GenBank/DDBJ whole genome shotgun (WGS) entry which is preliminary data.</text>
</comment>
<accession>A0A2T6BIH8</accession>
<keyword evidence="5" id="KW-0963">Cytoplasm</keyword>
<dbReference type="AlphaFoldDB" id="A0A2T6BIH8"/>
<evidence type="ECO:0000256" key="5">
    <source>
        <dbReference type="RuleBase" id="RU362024"/>
    </source>
</evidence>
<dbReference type="Proteomes" id="UP000243978">
    <property type="component" value="Unassembled WGS sequence"/>
</dbReference>
<dbReference type="Gene3D" id="3.40.1280.10">
    <property type="match status" value="1"/>
</dbReference>
<dbReference type="PIRSF" id="PIRSF004808">
    <property type="entry name" value="LasT"/>
    <property type="match status" value="1"/>
</dbReference>
<reference evidence="7 8" key="1">
    <citation type="submission" date="2018-04" db="EMBL/GenBank/DDBJ databases">
        <title>Genomic Encyclopedia of Archaeal and Bacterial Type Strains, Phase II (KMG-II): from individual species to whole genera.</title>
        <authorList>
            <person name="Goeker M."/>
        </authorList>
    </citation>
    <scope>NUCLEOTIDE SEQUENCE [LARGE SCALE GENOMIC DNA]</scope>
    <source>
        <strain evidence="7 8">DSM 100977</strain>
    </source>
</reference>
<comment type="subcellular location">
    <subcellularLocation>
        <location evidence="5">Cytoplasm</location>
    </subcellularLocation>
</comment>
<comment type="similarity">
    <text evidence="1">Belongs to the class IV-like SAM-binding methyltransferase superfamily. RNA methyltransferase TrmH family.</text>
</comment>
<evidence type="ECO:0000256" key="3">
    <source>
        <dbReference type="ARBA" id="ARBA00022679"/>
    </source>
</evidence>
<dbReference type="InterPro" id="IPR029028">
    <property type="entry name" value="Alpha/beta_knot_MTases"/>
</dbReference>
<dbReference type="InterPro" id="IPR004384">
    <property type="entry name" value="RNA_MeTrfase_TrmJ/LasT"/>
</dbReference>
<evidence type="ECO:0000256" key="4">
    <source>
        <dbReference type="ARBA" id="ARBA00022691"/>
    </source>
</evidence>
<dbReference type="CDD" id="cd18093">
    <property type="entry name" value="SpoU-like_TrmJ"/>
    <property type="match status" value="1"/>
</dbReference>
<evidence type="ECO:0000313" key="8">
    <source>
        <dbReference type="Proteomes" id="UP000243978"/>
    </source>
</evidence>
<dbReference type="EC" id="2.1.1.200" evidence="5"/>
<dbReference type="GO" id="GO:0005829">
    <property type="term" value="C:cytosol"/>
    <property type="evidence" value="ECO:0007669"/>
    <property type="project" value="TreeGrafter"/>
</dbReference>
<keyword evidence="5" id="KW-0819">tRNA processing</keyword>
<evidence type="ECO:0000313" key="7">
    <source>
        <dbReference type="EMBL" id="PTX55870.1"/>
    </source>
</evidence>
<comment type="function">
    <text evidence="5">Catalyzes the formation of 2'O-methylated cytidine (Cm32) or 2'O-methylated uridine (Um32) at position 32 in tRNA.</text>
</comment>
<evidence type="ECO:0000259" key="6">
    <source>
        <dbReference type="Pfam" id="PF00588"/>
    </source>
</evidence>
<keyword evidence="2 5" id="KW-0489">Methyltransferase</keyword>
<organism evidence="7 8">
    <name type="scientific">Litoreibacter ponti</name>
    <dbReference type="NCBI Taxonomy" id="1510457"/>
    <lineage>
        <taxon>Bacteria</taxon>
        <taxon>Pseudomonadati</taxon>
        <taxon>Pseudomonadota</taxon>
        <taxon>Alphaproteobacteria</taxon>
        <taxon>Rhodobacterales</taxon>
        <taxon>Roseobacteraceae</taxon>
        <taxon>Litoreibacter</taxon>
    </lineage>
</organism>
<dbReference type="Pfam" id="PF00588">
    <property type="entry name" value="SpoU_methylase"/>
    <property type="match status" value="1"/>
</dbReference>
<dbReference type="PANTHER" id="PTHR42786:SF7">
    <property type="entry name" value="TRNA_RRNA METHYLTRANSFERASE SPOU TYPE DOMAIN-CONTAINING PROTEIN"/>
    <property type="match status" value="1"/>
</dbReference>
<dbReference type="InterPro" id="IPR001537">
    <property type="entry name" value="SpoU_MeTrfase"/>
</dbReference>
<feature type="domain" description="tRNA/rRNA methyltransferase SpoU type" evidence="6">
    <location>
        <begin position="18"/>
        <end position="168"/>
    </location>
</feature>
<comment type="catalytic activity">
    <reaction evidence="5">
        <text>cytidine(32) in tRNA + S-adenosyl-L-methionine = 2'-O-methylcytidine(32) in tRNA + S-adenosyl-L-homocysteine + H(+)</text>
        <dbReference type="Rhea" id="RHEA:42932"/>
        <dbReference type="Rhea" id="RHEA-COMP:10288"/>
        <dbReference type="Rhea" id="RHEA-COMP:10289"/>
        <dbReference type="ChEBI" id="CHEBI:15378"/>
        <dbReference type="ChEBI" id="CHEBI:57856"/>
        <dbReference type="ChEBI" id="CHEBI:59789"/>
        <dbReference type="ChEBI" id="CHEBI:74495"/>
        <dbReference type="ChEBI" id="CHEBI:82748"/>
        <dbReference type="EC" id="2.1.1.200"/>
    </reaction>
</comment>
<keyword evidence="8" id="KW-1185">Reference proteome</keyword>
<evidence type="ECO:0000256" key="2">
    <source>
        <dbReference type="ARBA" id="ARBA00022603"/>
    </source>
</evidence>
<dbReference type="Gene3D" id="1.10.8.590">
    <property type="match status" value="1"/>
</dbReference>
<dbReference type="SUPFAM" id="SSF75217">
    <property type="entry name" value="alpha/beta knot"/>
    <property type="match status" value="1"/>
</dbReference>
<dbReference type="NCBIfam" id="TIGR00050">
    <property type="entry name" value="rRNA_methyl_1"/>
    <property type="match status" value="1"/>
</dbReference>
<dbReference type="GO" id="GO:0106339">
    <property type="term" value="F:tRNA (cytidine(32)-2'-O)-methyltransferase activity"/>
    <property type="evidence" value="ECO:0007669"/>
    <property type="project" value="RHEA"/>
</dbReference>
<dbReference type="InterPro" id="IPR029026">
    <property type="entry name" value="tRNA_m1G_MTases_N"/>
</dbReference>
<comment type="subunit">
    <text evidence="5">Homodimer.</text>
</comment>
<dbReference type="GO" id="GO:0002128">
    <property type="term" value="P:tRNA nucleoside ribose methylation"/>
    <property type="evidence" value="ECO:0007669"/>
    <property type="project" value="TreeGrafter"/>
</dbReference>
<proteinExistence type="inferred from homology"/>
<dbReference type="GO" id="GO:0003723">
    <property type="term" value="F:RNA binding"/>
    <property type="evidence" value="ECO:0007669"/>
    <property type="project" value="InterPro"/>
</dbReference>
<keyword evidence="4 5" id="KW-0949">S-adenosyl-L-methionine</keyword>
<gene>
    <name evidence="5" type="primary">trmJ</name>
    <name evidence="7" type="ORF">C8N43_0518</name>
</gene>
<name>A0A2T6BIH8_9RHOB</name>
<dbReference type="GO" id="GO:0160206">
    <property type="term" value="F:tRNA (cytidine(32)/uridine(32)-2'-O)-methyltransferase activity"/>
    <property type="evidence" value="ECO:0007669"/>
    <property type="project" value="UniProtKB-EC"/>
</dbReference>
<dbReference type="EMBL" id="QBKS01000001">
    <property type="protein sequence ID" value="PTX55870.1"/>
    <property type="molecule type" value="Genomic_DNA"/>
</dbReference>
<sequence length="257" mass="28323">MSGTDHGAQADWSGPQPVMVLVAPQMGENIGFAARAMWNFGLERMRLVTPRDGWPNPAAVATASGASRVLDHVGVFESTADALGDLDYVFATTARSRDLTKPVMTPERAMAHTRALIGEGKRVGVMFGPERAGLENADIVQANAIVSVPVNPGFASLNLAQCVLLVAYEWRRQTGEDAPEVVEMAGTQFASQVEVQKLFEHFAQRLDDAGFFFPDHKADSMQMNLRNMLSRMPLTQMDVQTFHGMLRQFVRWKERGD</sequence>
<dbReference type="RefSeq" id="WP_107844119.1">
    <property type="nucleotide sequence ID" value="NZ_QBKS01000001.1"/>
</dbReference>
<dbReference type="PANTHER" id="PTHR42786">
    <property type="entry name" value="TRNA/RRNA METHYLTRANSFERASE"/>
    <property type="match status" value="1"/>
</dbReference>
<comment type="catalytic activity">
    <reaction evidence="5">
        <text>uridine(32) in tRNA + S-adenosyl-L-methionine = 2'-O-methyluridine(32) in tRNA + S-adenosyl-L-homocysteine + H(+)</text>
        <dbReference type="Rhea" id="RHEA:42936"/>
        <dbReference type="Rhea" id="RHEA-COMP:10107"/>
        <dbReference type="Rhea" id="RHEA-COMP:10290"/>
        <dbReference type="ChEBI" id="CHEBI:15378"/>
        <dbReference type="ChEBI" id="CHEBI:57856"/>
        <dbReference type="ChEBI" id="CHEBI:59789"/>
        <dbReference type="ChEBI" id="CHEBI:65315"/>
        <dbReference type="ChEBI" id="CHEBI:74478"/>
        <dbReference type="EC" id="2.1.1.200"/>
    </reaction>
</comment>
<keyword evidence="3 7" id="KW-0808">Transferase</keyword>
<protein>
    <recommendedName>
        <fullName evidence="5">tRNA (cytidine/uridine-2'-O-)-methyltransferase TrmJ</fullName>
        <ecNumber evidence="5">2.1.1.200</ecNumber>
    </recommendedName>
    <alternativeName>
        <fullName evidence="5">tRNA (cytidine(32)/uridine(32)-2'-O)-methyltransferase</fullName>
    </alternativeName>
    <alternativeName>
        <fullName evidence="5">tRNA Cm32/Um32 methyltransferase</fullName>
    </alternativeName>
</protein>
<dbReference type="OrthoDB" id="9806346at2"/>